<feature type="signal peptide" evidence="3">
    <location>
        <begin position="1"/>
        <end position="19"/>
    </location>
</feature>
<evidence type="ECO:0000256" key="2">
    <source>
        <dbReference type="SAM" id="Phobius"/>
    </source>
</evidence>
<gene>
    <name evidence="4" type="ORF">CYCCA115_LOCUS14344</name>
</gene>
<reference evidence="4" key="1">
    <citation type="submission" date="2023-08" db="EMBL/GenBank/DDBJ databases">
        <authorList>
            <person name="Audoor S."/>
            <person name="Bilcke G."/>
        </authorList>
    </citation>
    <scope>NUCLEOTIDE SEQUENCE</scope>
</reference>
<feature type="chain" id="PRO_5042131603" evidence="3">
    <location>
        <begin position="20"/>
        <end position="132"/>
    </location>
</feature>
<dbReference type="Proteomes" id="UP001295423">
    <property type="component" value="Unassembled WGS sequence"/>
</dbReference>
<keyword evidence="3" id="KW-0732">Signal</keyword>
<accession>A0AAD2FW09</accession>
<feature type="transmembrane region" description="Helical" evidence="2">
    <location>
        <begin position="75"/>
        <end position="99"/>
    </location>
</feature>
<protein>
    <submittedName>
        <fullName evidence="4">Uncharacterized protein</fullName>
    </submittedName>
</protein>
<evidence type="ECO:0000313" key="4">
    <source>
        <dbReference type="EMBL" id="CAJ1953741.1"/>
    </source>
</evidence>
<evidence type="ECO:0000256" key="3">
    <source>
        <dbReference type="SAM" id="SignalP"/>
    </source>
</evidence>
<keyword evidence="2" id="KW-0472">Membrane</keyword>
<dbReference type="EMBL" id="CAKOGP040001836">
    <property type="protein sequence ID" value="CAJ1953741.1"/>
    <property type="molecule type" value="Genomic_DNA"/>
</dbReference>
<proteinExistence type="predicted"/>
<keyword evidence="2" id="KW-0812">Transmembrane</keyword>
<dbReference type="AlphaFoldDB" id="A0AAD2FW09"/>
<organism evidence="4 5">
    <name type="scientific">Cylindrotheca closterium</name>
    <dbReference type="NCBI Taxonomy" id="2856"/>
    <lineage>
        <taxon>Eukaryota</taxon>
        <taxon>Sar</taxon>
        <taxon>Stramenopiles</taxon>
        <taxon>Ochrophyta</taxon>
        <taxon>Bacillariophyta</taxon>
        <taxon>Bacillariophyceae</taxon>
        <taxon>Bacillariophycidae</taxon>
        <taxon>Bacillariales</taxon>
        <taxon>Bacillariaceae</taxon>
        <taxon>Cylindrotheca</taxon>
    </lineage>
</organism>
<name>A0AAD2FW09_9STRA</name>
<evidence type="ECO:0000256" key="1">
    <source>
        <dbReference type="SAM" id="MobiDB-lite"/>
    </source>
</evidence>
<keyword evidence="2" id="KW-1133">Transmembrane helix</keyword>
<evidence type="ECO:0000313" key="5">
    <source>
        <dbReference type="Proteomes" id="UP001295423"/>
    </source>
</evidence>
<comment type="caution">
    <text evidence="4">The sequence shown here is derived from an EMBL/GenBank/DDBJ whole genome shotgun (WGS) entry which is preliminary data.</text>
</comment>
<sequence>MSSLIKLTIFLLIAQVAMGFAPVQQKFSAPSALKSASKPLGERVSQFVAATAAAVATSPLVALAEEADDYEYGSVDAPIGIAVAGGLLAILTAAVPVFMQGGEEAFNEMRDRDAGQWGTGQTEALNKKKRKM</sequence>
<feature type="region of interest" description="Disordered" evidence="1">
    <location>
        <begin position="112"/>
        <end position="132"/>
    </location>
</feature>
<keyword evidence="5" id="KW-1185">Reference proteome</keyword>